<keyword evidence="2" id="KW-1185">Reference proteome</keyword>
<keyword evidence="1" id="KW-0614">Plasmid</keyword>
<accession>A0A2R4VS05</accession>
<organism evidence="1 2">
    <name type="scientific">Azospirillum humicireducens</name>
    <dbReference type="NCBI Taxonomy" id="1226968"/>
    <lineage>
        <taxon>Bacteria</taxon>
        <taxon>Pseudomonadati</taxon>
        <taxon>Pseudomonadota</taxon>
        <taxon>Alphaproteobacteria</taxon>
        <taxon>Rhodospirillales</taxon>
        <taxon>Azospirillaceae</taxon>
        <taxon>Azospirillum</taxon>
    </lineage>
</organism>
<dbReference type="RefSeq" id="WP_108547477.1">
    <property type="nucleotide sequence ID" value="NZ_CP028903.1"/>
</dbReference>
<reference evidence="1 2" key="1">
    <citation type="submission" date="2018-04" db="EMBL/GenBank/DDBJ databases">
        <title>Complete genome sequence of the nitrogen-fixing bacterium Azospirillum humicireducens type strain SgZ-5.</title>
        <authorList>
            <person name="Yu Z."/>
        </authorList>
    </citation>
    <scope>NUCLEOTIDE SEQUENCE [LARGE SCALE GENOMIC DNA]</scope>
    <source>
        <strain evidence="1 2">SgZ-5</strain>
        <plasmid evidence="1 2">pYZ2</plasmid>
    </source>
</reference>
<dbReference type="EMBL" id="CP028903">
    <property type="protein sequence ID" value="AWB07181.1"/>
    <property type="molecule type" value="Genomic_DNA"/>
</dbReference>
<sequence length="66" mass="7204">MAQVDPQPAAIPLPALAVTASKQGPTIFDTPASAWLVDERTLDEGRLQGLDESYRERADTTVPRLR</sequence>
<gene>
    <name evidence="1" type="ORF">A6A40_19125</name>
</gene>
<proteinExistence type="predicted"/>
<evidence type="ECO:0000313" key="1">
    <source>
        <dbReference type="EMBL" id="AWB07181.1"/>
    </source>
</evidence>
<dbReference type="KEGG" id="ahu:A6A40_19125"/>
<name>A0A2R4VS05_9PROT</name>
<dbReference type="AlphaFoldDB" id="A0A2R4VS05"/>
<evidence type="ECO:0000313" key="2">
    <source>
        <dbReference type="Proteomes" id="UP000077405"/>
    </source>
</evidence>
<geneLocation type="plasmid" evidence="1 2">
    <name>pYZ2</name>
</geneLocation>
<dbReference type="Proteomes" id="UP000077405">
    <property type="component" value="Plasmid pYZ2"/>
</dbReference>
<protein>
    <submittedName>
        <fullName evidence="1">Uncharacterized protein</fullName>
    </submittedName>
</protein>